<accession>A0ABP7T386</accession>
<sequence length="76" mass="8290">MLVLKTGELRRLPDVWAGLAVFCCGGLISFDTEVIVAEKIMRRAERPEGESAVQRRALGAIPRTRLKAALKAKPSA</sequence>
<name>A0ABP7T386_9PSEU</name>
<proteinExistence type="predicted"/>
<evidence type="ECO:0000313" key="3">
    <source>
        <dbReference type="Proteomes" id="UP001501747"/>
    </source>
</evidence>
<dbReference type="Proteomes" id="UP001501747">
    <property type="component" value="Unassembled WGS sequence"/>
</dbReference>
<keyword evidence="1" id="KW-1133">Transmembrane helix</keyword>
<comment type="caution">
    <text evidence="2">The sequence shown here is derived from an EMBL/GenBank/DDBJ whole genome shotgun (WGS) entry which is preliminary data.</text>
</comment>
<keyword evidence="1" id="KW-0472">Membrane</keyword>
<keyword evidence="1" id="KW-0812">Transmembrane</keyword>
<dbReference type="EMBL" id="BAABAL010000018">
    <property type="protein sequence ID" value="GAA4020421.1"/>
    <property type="molecule type" value="Genomic_DNA"/>
</dbReference>
<feature type="transmembrane region" description="Helical" evidence="1">
    <location>
        <begin position="15"/>
        <end position="36"/>
    </location>
</feature>
<protein>
    <submittedName>
        <fullName evidence="2">Uncharacterized protein</fullName>
    </submittedName>
</protein>
<gene>
    <name evidence="2" type="ORF">GCM10022247_50530</name>
</gene>
<reference evidence="3" key="1">
    <citation type="journal article" date="2019" name="Int. J. Syst. Evol. Microbiol.">
        <title>The Global Catalogue of Microorganisms (GCM) 10K type strain sequencing project: providing services to taxonomists for standard genome sequencing and annotation.</title>
        <authorList>
            <consortium name="The Broad Institute Genomics Platform"/>
            <consortium name="The Broad Institute Genome Sequencing Center for Infectious Disease"/>
            <person name="Wu L."/>
            <person name="Ma J."/>
        </authorList>
    </citation>
    <scope>NUCLEOTIDE SEQUENCE [LARGE SCALE GENOMIC DNA]</scope>
    <source>
        <strain evidence="3">JCM 17342</strain>
    </source>
</reference>
<keyword evidence="3" id="KW-1185">Reference proteome</keyword>
<organism evidence="2 3">
    <name type="scientific">Allokutzneria multivorans</name>
    <dbReference type="NCBI Taxonomy" id="1142134"/>
    <lineage>
        <taxon>Bacteria</taxon>
        <taxon>Bacillati</taxon>
        <taxon>Actinomycetota</taxon>
        <taxon>Actinomycetes</taxon>
        <taxon>Pseudonocardiales</taxon>
        <taxon>Pseudonocardiaceae</taxon>
        <taxon>Allokutzneria</taxon>
    </lineage>
</organism>
<evidence type="ECO:0000313" key="2">
    <source>
        <dbReference type="EMBL" id="GAA4020421.1"/>
    </source>
</evidence>
<evidence type="ECO:0000256" key="1">
    <source>
        <dbReference type="SAM" id="Phobius"/>
    </source>
</evidence>